<dbReference type="EMBL" id="JBIHMM010000001">
    <property type="protein sequence ID" value="MFH0252501.1"/>
    <property type="molecule type" value="Genomic_DNA"/>
</dbReference>
<sequence length="256" mass="26293">MDYRLNEGAGGGGARMGLIVLATDETLEFEARRMLGARDVQLLHARILVAAAITPETLATMDAAMPVAAALLPEGLDVIGYACTSGATVIGQARVAAQVRSVHPGAAVTDPISAVIAALAHLGAARIGMVTPYVPSVTAPMRALLAANGIETLHEISFAEGDDRRVARIDPAATRAALIAAAQVPGTEALFASCTNLQTFGIIDEVEAETGLPVVTSNQALLWHMLTLADAGKKVGEKAGKKAGAKAWGPGRLFAV</sequence>
<dbReference type="InterPro" id="IPR053714">
    <property type="entry name" value="Iso_Racemase_Enz_sf"/>
</dbReference>
<dbReference type="PIRSF" id="PIRSF015736">
    <property type="entry name" value="MI"/>
    <property type="match status" value="1"/>
</dbReference>
<comment type="caution">
    <text evidence="1">The sequence shown here is derived from an EMBL/GenBank/DDBJ whole genome shotgun (WGS) entry which is preliminary data.</text>
</comment>
<dbReference type="Pfam" id="PF17645">
    <property type="entry name" value="Amdase"/>
    <property type="match status" value="1"/>
</dbReference>
<evidence type="ECO:0000313" key="2">
    <source>
        <dbReference type="Proteomes" id="UP001607157"/>
    </source>
</evidence>
<protein>
    <submittedName>
        <fullName evidence="1">Asp/Glu racemase</fullName>
    </submittedName>
</protein>
<organism evidence="1 2">
    <name type="scientific">Roseovarius aquimarinus</name>
    <dbReference type="NCBI Taxonomy" id="1229156"/>
    <lineage>
        <taxon>Bacteria</taxon>
        <taxon>Pseudomonadati</taxon>
        <taxon>Pseudomonadota</taxon>
        <taxon>Alphaproteobacteria</taxon>
        <taxon>Rhodobacterales</taxon>
        <taxon>Roseobacteraceae</taxon>
        <taxon>Roseovarius</taxon>
    </lineage>
</organism>
<gene>
    <name evidence="1" type="ORF">ACGRVM_01225</name>
</gene>
<accession>A0ABW7I3Y8</accession>
<name>A0ABW7I3Y8_9RHOB</name>
<dbReference type="PANTHER" id="PTHR40267">
    <property type="entry name" value="BLR3294 PROTEIN"/>
    <property type="match status" value="1"/>
</dbReference>
<reference evidence="1 2" key="1">
    <citation type="submission" date="2024-10" db="EMBL/GenBank/DDBJ databases">
        <authorList>
            <person name="Yang X.-N."/>
        </authorList>
    </citation>
    <scope>NUCLEOTIDE SEQUENCE [LARGE SCALE GENOMIC DNA]</scope>
    <source>
        <strain evidence="1 2">CAU 1059</strain>
    </source>
</reference>
<dbReference type="Gene3D" id="3.40.50.12500">
    <property type="match status" value="1"/>
</dbReference>
<dbReference type="RefSeq" id="WP_377169502.1">
    <property type="nucleotide sequence ID" value="NZ_JBHTJC010000001.1"/>
</dbReference>
<keyword evidence="2" id="KW-1185">Reference proteome</keyword>
<proteinExistence type="predicted"/>
<dbReference type="PANTHER" id="PTHR40267:SF1">
    <property type="entry name" value="BLR3294 PROTEIN"/>
    <property type="match status" value="1"/>
</dbReference>
<evidence type="ECO:0000313" key="1">
    <source>
        <dbReference type="EMBL" id="MFH0252501.1"/>
    </source>
</evidence>
<dbReference type="InterPro" id="IPR026286">
    <property type="entry name" value="MaiA/AMDase"/>
</dbReference>
<dbReference type="Proteomes" id="UP001607157">
    <property type="component" value="Unassembled WGS sequence"/>
</dbReference>